<dbReference type="InterPro" id="IPR001826">
    <property type="entry name" value="RHS"/>
</dbReference>
<dbReference type="InterPro" id="IPR006530">
    <property type="entry name" value="YD"/>
</dbReference>
<comment type="caution">
    <text evidence="6">The sequence shown here is derived from an EMBL/GenBank/DDBJ whole genome shotgun (WGS) entry which is preliminary data.</text>
</comment>
<evidence type="ECO:0000256" key="2">
    <source>
        <dbReference type="ARBA" id="ARBA00022737"/>
    </source>
</evidence>
<dbReference type="Pfam" id="PF05593">
    <property type="entry name" value="RHS_repeat"/>
    <property type="match status" value="2"/>
</dbReference>
<evidence type="ECO:0000313" key="6">
    <source>
        <dbReference type="EMBL" id="SQA61216.1"/>
    </source>
</evidence>
<name>A0AB38FTZ8_9ENTR</name>
<keyword evidence="2" id="KW-0677">Repeat</keyword>
<accession>A0AB38FTZ8</accession>
<dbReference type="Pfam" id="PF03527">
    <property type="entry name" value="RHS"/>
    <property type="match status" value="1"/>
</dbReference>
<dbReference type="Pfam" id="PF25023">
    <property type="entry name" value="TEN_YD-shell"/>
    <property type="match status" value="2"/>
</dbReference>
<proteinExistence type="inferred from homology"/>
<evidence type="ECO:0000256" key="1">
    <source>
        <dbReference type="ARBA" id="ARBA00009455"/>
    </source>
</evidence>
<dbReference type="PRINTS" id="PR00394">
    <property type="entry name" value="RHSPROTEIN"/>
</dbReference>
<dbReference type="PANTHER" id="PTHR32305:SF15">
    <property type="entry name" value="PROTEIN RHSA-RELATED"/>
    <property type="match status" value="1"/>
</dbReference>
<dbReference type="Gene3D" id="2.180.10.10">
    <property type="entry name" value="RHS repeat-associated core"/>
    <property type="match status" value="3"/>
</dbReference>
<dbReference type="InterPro" id="IPR022385">
    <property type="entry name" value="Rhs_assc_core"/>
</dbReference>
<gene>
    <name evidence="6" type="primary">wapA_4</name>
    <name evidence="6" type="ORF">NCTC11967_01111</name>
</gene>
<dbReference type="Gene3D" id="3.90.930.1">
    <property type="match status" value="1"/>
</dbReference>
<protein>
    <submittedName>
        <fullName evidence="6">Cell wall-associated polypeptide CWBP200</fullName>
    </submittedName>
</protein>
<feature type="domain" description="RHS protein conserved region" evidence="3">
    <location>
        <begin position="1092"/>
        <end position="1129"/>
    </location>
</feature>
<dbReference type="InterPro" id="IPR031325">
    <property type="entry name" value="RHS_repeat"/>
</dbReference>
<dbReference type="InterPro" id="IPR050708">
    <property type="entry name" value="T6SS_VgrG/RHS"/>
</dbReference>
<dbReference type="Pfam" id="PF20148">
    <property type="entry name" value="DUF6531"/>
    <property type="match status" value="1"/>
</dbReference>
<feature type="domain" description="Teneurin-like YD-shell" evidence="5">
    <location>
        <begin position="508"/>
        <end position="603"/>
    </location>
</feature>
<feature type="domain" description="DUF6531" evidence="4">
    <location>
        <begin position="46"/>
        <end position="123"/>
    </location>
</feature>
<dbReference type="EMBL" id="UAVL01000001">
    <property type="protein sequence ID" value="SQA61216.1"/>
    <property type="molecule type" value="Genomic_DNA"/>
</dbReference>
<evidence type="ECO:0000259" key="5">
    <source>
        <dbReference type="Pfam" id="PF25023"/>
    </source>
</evidence>
<comment type="similarity">
    <text evidence="1">Belongs to the RHS family.</text>
</comment>
<dbReference type="NCBIfam" id="TIGR03696">
    <property type="entry name" value="Rhs_assc_core"/>
    <property type="match status" value="1"/>
</dbReference>
<evidence type="ECO:0000259" key="4">
    <source>
        <dbReference type="Pfam" id="PF20148"/>
    </source>
</evidence>
<sequence length="1392" mass="152532">MTGKPAARQGDMTAIGGPIVQGSAGVFIGAPTGVACSVCPDGTTSGNPVNPLLGAKVQPGETDVALPGPLPFVLSRSYSSYQTRTPAPAGLFGPGWKAPSDIHLQIRDAGLILNDAGGRSIHFDPLLPGEAAFSRSESFWLVRGGVPALHQGHPLQTLWQALPEDIRLSPHIYPATRGPQGPWWLLGWPGRVPEADETLPAPLPPFRVLTGLADRFGHTLTFHRAAQGEFAGHLTAVTDGAGRRFSLALARLPDVPQTRYGADEGVRLTAVWLTHDPEYPDALPAAPLARYEYSARGELAAVYDRGDVQTRRFDYDPLHPGRMVAHRYAGRPPLSYRYDAAGRVVAQHNPVGLSYAYAYEKHVVTITDGLGRREALHTEGEGGLKRVVKKELADGSALHSAFDPAGRLVAQTDAAGRKTQYRLSPGSSLLTEAVAPDGSAVRFSYNDLHQLTTAAAADGLQSRREYDDRGRLTAETSRQGDVTRWFYDDPLSEYPTASEDPAGGRKRMTWSRYGQPLTFTDCSGYETRYEYDRFGQLTAVHREEGLSQHFMYDARGRLVSQSRAPAQVTAYEYGDAGDLTAVIHPDGGRRETRYDAGGRPLSVSEGGLTRQITYDAAGRVAALINENGVSATFTYDALDRLTATRGFDGRTQRYGYDPTGRLIRSEDASLITRWHHDGSGRLTHRTVNDEEAGRWRYDERGWLTEVSHLSGGHRVAVRYGYDETGRMVSETQTVHAPDTGEPLWEHTTRHGYRNGLATRTTPDRLPPVEWLTYGSGHLAGMKLGGAPLVDFTRDRLHRETGRTFGASELASAYDTGGQLLSHTLHDRQFNREYDRNDGGQLARIREPLRRRHYRYDAAGRLSQVVLAPANATDDYFTDPAGNRIADRERYPALPARFPDNRVSEDARWFYHHDAHGRLTKKDERRVRDGGGHAHHYHYDHQHRLVHHVLAQQGRTLSESRYLYDPLGRRLAAMTAQGTAWYGWDGDRLTTTQTESRRVQTIYLPGSFTPLLRVETAMEARNGAAHRTLAEKLQQDAGMTFAPELIALLNTLEQELRRGDASESNRRWLAQCGLTAEQMARQMEPEYTPLRKIHLYHCDHRGLPLALMRRDGSPGWRAEYDEWGTVLREDNPEGLEQLIRLPGQQADTETGLYYNRHRYYDPTAGRYITQDPIGLQGGWNPYTYPLDPVKHVDPFGLQPSNGFGTGFINYIQAAGSLGISMAESGTSPEETSAAFSHMAQGDLPKQAKQFMEGWVYGSASFASVAAIACLSTPLAISGALTGGANTLNQVWNGGDFSFSDTYIATNVGILTEGRGLIATTGINVAGYSISNMIKGTAQTAKGVASTILGSIFGYGTGKGIGSLVSGTAATAGGTVATEVTTSAANHMLDGLEE</sequence>
<dbReference type="InterPro" id="IPR056823">
    <property type="entry name" value="TEN-like_YD-shell"/>
</dbReference>
<evidence type="ECO:0000259" key="3">
    <source>
        <dbReference type="Pfam" id="PF03527"/>
    </source>
</evidence>
<dbReference type="Proteomes" id="UP000251313">
    <property type="component" value="Unassembled WGS sequence"/>
</dbReference>
<dbReference type="NCBIfam" id="TIGR01643">
    <property type="entry name" value="YD_repeat_2x"/>
    <property type="match status" value="8"/>
</dbReference>
<reference evidence="6 7" key="1">
    <citation type="submission" date="2018-06" db="EMBL/GenBank/DDBJ databases">
        <authorList>
            <consortium name="Pathogen Informatics"/>
            <person name="Doyle S."/>
        </authorList>
    </citation>
    <scope>NUCLEOTIDE SEQUENCE [LARGE SCALE GENOMIC DNA]</scope>
    <source>
        <strain evidence="6 7">NCTC11967</strain>
    </source>
</reference>
<evidence type="ECO:0000313" key="7">
    <source>
        <dbReference type="Proteomes" id="UP000251313"/>
    </source>
</evidence>
<feature type="domain" description="Teneurin-like YD-shell" evidence="5">
    <location>
        <begin position="851"/>
        <end position="971"/>
    </location>
</feature>
<dbReference type="InterPro" id="IPR045351">
    <property type="entry name" value="DUF6531"/>
</dbReference>
<organism evidence="6 7">
    <name type="scientific">Yokenella regensburgei</name>
    <dbReference type="NCBI Taxonomy" id="158877"/>
    <lineage>
        <taxon>Bacteria</taxon>
        <taxon>Pseudomonadati</taxon>
        <taxon>Pseudomonadota</taxon>
        <taxon>Gammaproteobacteria</taxon>
        <taxon>Enterobacterales</taxon>
        <taxon>Enterobacteriaceae</taxon>
        <taxon>Yokenella</taxon>
    </lineage>
</organism>
<dbReference type="PANTHER" id="PTHR32305">
    <property type="match status" value="1"/>
</dbReference>